<gene>
    <name evidence="2" type="ORF">FE784_35630</name>
</gene>
<evidence type="ECO:0000313" key="2">
    <source>
        <dbReference type="EMBL" id="TNJ60675.1"/>
    </source>
</evidence>
<reference evidence="2 3" key="1">
    <citation type="submission" date="2019-05" db="EMBL/GenBank/DDBJ databases">
        <title>We sequenced the genome of Paenibacillus hemerocallicola KCTC 33185 for further insight into its adaptation and study the phylogeny of Paenibacillus.</title>
        <authorList>
            <person name="Narsing Rao M.P."/>
        </authorList>
    </citation>
    <scope>NUCLEOTIDE SEQUENCE [LARGE SCALE GENOMIC DNA]</scope>
    <source>
        <strain evidence="2 3">KCTC 33185</strain>
    </source>
</reference>
<sequence>MTGSGNIQTVTDSSDFTTLYGYDRSGNRQSQQETYTSAQPSGYVDPEPRRSLRIRSKKANMSTTRRTNCRS</sequence>
<feature type="compositionally biased region" description="Polar residues" evidence="1">
    <location>
        <begin position="1"/>
        <end position="17"/>
    </location>
</feature>
<evidence type="ECO:0008006" key="4">
    <source>
        <dbReference type="Google" id="ProtNLM"/>
    </source>
</evidence>
<evidence type="ECO:0000313" key="3">
    <source>
        <dbReference type="Proteomes" id="UP000307943"/>
    </source>
</evidence>
<comment type="caution">
    <text evidence="2">The sequence shown here is derived from an EMBL/GenBank/DDBJ whole genome shotgun (WGS) entry which is preliminary data.</text>
</comment>
<keyword evidence="3" id="KW-1185">Reference proteome</keyword>
<feature type="region of interest" description="Disordered" evidence="1">
    <location>
        <begin position="1"/>
        <end position="71"/>
    </location>
</feature>
<dbReference type="AlphaFoldDB" id="A0A5C4SY65"/>
<organism evidence="2 3">
    <name type="scientific">Paenibacillus hemerocallicola</name>
    <dbReference type="NCBI Taxonomy" id="1172614"/>
    <lineage>
        <taxon>Bacteria</taxon>
        <taxon>Bacillati</taxon>
        <taxon>Bacillota</taxon>
        <taxon>Bacilli</taxon>
        <taxon>Bacillales</taxon>
        <taxon>Paenibacillaceae</taxon>
        <taxon>Paenibacillus</taxon>
    </lineage>
</organism>
<dbReference type="RefSeq" id="WP_139607003.1">
    <property type="nucleotide sequence ID" value="NZ_VDCQ01000081.1"/>
</dbReference>
<accession>A0A5C4SY65</accession>
<proteinExistence type="predicted"/>
<feature type="compositionally biased region" description="Polar residues" evidence="1">
    <location>
        <begin position="27"/>
        <end position="40"/>
    </location>
</feature>
<name>A0A5C4SY65_9BACL</name>
<protein>
    <recommendedName>
        <fullName evidence="4">RHS repeat protein</fullName>
    </recommendedName>
</protein>
<dbReference type="Proteomes" id="UP000307943">
    <property type="component" value="Unassembled WGS sequence"/>
</dbReference>
<evidence type="ECO:0000256" key="1">
    <source>
        <dbReference type="SAM" id="MobiDB-lite"/>
    </source>
</evidence>
<dbReference type="EMBL" id="VDCQ01000081">
    <property type="protein sequence ID" value="TNJ60675.1"/>
    <property type="molecule type" value="Genomic_DNA"/>
</dbReference>
<feature type="compositionally biased region" description="Polar residues" evidence="1">
    <location>
        <begin position="59"/>
        <end position="71"/>
    </location>
</feature>